<feature type="non-terminal residue" evidence="2">
    <location>
        <position position="1"/>
    </location>
</feature>
<sequence length="118" mass="12540">DRIREIRRAQALGQGVVSKPPVCLPVSRTLGDRDFKAASGKALLIATPGVRTVQLDESTKFAAMVSGGISAVMQDKDLDVVEELNLLHDAKDPAADARAGCGALVQEAYKRESPEIPT</sequence>
<dbReference type="InterPro" id="IPR036457">
    <property type="entry name" value="PPM-type-like_dom_sf"/>
</dbReference>
<evidence type="ECO:0000259" key="1">
    <source>
        <dbReference type="Pfam" id="PF00481"/>
    </source>
</evidence>
<comment type="caution">
    <text evidence="2">The sequence shown here is derived from an EMBL/GenBank/DDBJ whole genome shotgun (WGS) entry which is preliminary data.</text>
</comment>
<keyword evidence="3" id="KW-1185">Reference proteome</keyword>
<dbReference type="InterPro" id="IPR001932">
    <property type="entry name" value="PPM-type_phosphatase-like_dom"/>
</dbReference>
<proteinExistence type="predicted"/>
<reference evidence="2" key="1">
    <citation type="submission" date="2023-10" db="EMBL/GenBank/DDBJ databases">
        <authorList>
            <person name="Chen Y."/>
            <person name="Shah S."/>
            <person name="Dougan E. K."/>
            <person name="Thang M."/>
            <person name="Chan C."/>
        </authorList>
    </citation>
    <scope>NUCLEOTIDE SEQUENCE [LARGE SCALE GENOMIC DNA]</scope>
</reference>
<dbReference type="Gene3D" id="3.60.40.10">
    <property type="entry name" value="PPM-type phosphatase domain"/>
    <property type="match status" value="1"/>
</dbReference>
<accession>A0ABN9Q6I9</accession>
<organism evidence="2 3">
    <name type="scientific">Prorocentrum cordatum</name>
    <dbReference type="NCBI Taxonomy" id="2364126"/>
    <lineage>
        <taxon>Eukaryota</taxon>
        <taxon>Sar</taxon>
        <taxon>Alveolata</taxon>
        <taxon>Dinophyceae</taxon>
        <taxon>Prorocentrales</taxon>
        <taxon>Prorocentraceae</taxon>
        <taxon>Prorocentrum</taxon>
    </lineage>
</organism>
<name>A0ABN9Q6I9_9DINO</name>
<dbReference type="SUPFAM" id="SSF81606">
    <property type="entry name" value="PP2C-like"/>
    <property type="match status" value="1"/>
</dbReference>
<dbReference type="EMBL" id="CAUYUJ010002254">
    <property type="protein sequence ID" value="CAK0799944.1"/>
    <property type="molecule type" value="Genomic_DNA"/>
</dbReference>
<dbReference type="Pfam" id="PF00481">
    <property type="entry name" value="PP2C"/>
    <property type="match status" value="1"/>
</dbReference>
<dbReference type="Proteomes" id="UP001189429">
    <property type="component" value="Unassembled WGS sequence"/>
</dbReference>
<feature type="domain" description="PPM-type phosphatase" evidence="1">
    <location>
        <begin position="3"/>
        <end position="78"/>
    </location>
</feature>
<evidence type="ECO:0000313" key="2">
    <source>
        <dbReference type="EMBL" id="CAK0799944.1"/>
    </source>
</evidence>
<evidence type="ECO:0000313" key="3">
    <source>
        <dbReference type="Proteomes" id="UP001189429"/>
    </source>
</evidence>
<protein>
    <recommendedName>
        <fullName evidence="1">PPM-type phosphatase domain-containing protein</fullName>
    </recommendedName>
</protein>
<gene>
    <name evidence="2" type="ORF">PCOR1329_LOCUS8254</name>
</gene>